<dbReference type="Pfam" id="PF13986">
    <property type="entry name" value="DUF4224"/>
    <property type="match status" value="1"/>
</dbReference>
<reference evidence="2" key="1">
    <citation type="submission" date="2022-08" db="EMBL/GenBank/DDBJ databases">
        <title>Multi-unit outbreak of Pandoraea commovens among non-cystic fibrosis intensive care patients from 2019 to 2021 in Berlin, Germany.</title>
        <authorList>
            <person name="Menzel P."/>
        </authorList>
    </citation>
    <scope>NUCLEOTIDE SEQUENCE</scope>
    <source>
        <strain evidence="2">LB-19-202-79</strain>
    </source>
</reference>
<dbReference type="RefSeq" id="WP_257959370.1">
    <property type="nucleotide sequence ID" value="NZ_CP102780.1"/>
</dbReference>
<evidence type="ECO:0000313" key="2">
    <source>
        <dbReference type="EMBL" id="UVA80438.1"/>
    </source>
</evidence>
<organism evidence="2 3">
    <name type="scientific">Pandoraea commovens</name>
    <dbReference type="NCBI Taxonomy" id="2508289"/>
    <lineage>
        <taxon>Bacteria</taxon>
        <taxon>Pseudomonadati</taxon>
        <taxon>Pseudomonadota</taxon>
        <taxon>Betaproteobacteria</taxon>
        <taxon>Burkholderiales</taxon>
        <taxon>Burkholderiaceae</taxon>
        <taxon>Pandoraea</taxon>
    </lineage>
</organism>
<evidence type="ECO:0000259" key="1">
    <source>
        <dbReference type="Pfam" id="PF13986"/>
    </source>
</evidence>
<gene>
    <name evidence="2" type="ORF">NTU39_05285</name>
</gene>
<protein>
    <submittedName>
        <fullName evidence="2">DUF4224 domain-containing protein</fullName>
    </submittedName>
</protein>
<feature type="domain" description="DUF4224" evidence="1">
    <location>
        <begin position="5"/>
        <end position="49"/>
    </location>
</feature>
<keyword evidence="3" id="KW-1185">Reference proteome</keyword>
<proteinExistence type="predicted"/>
<dbReference type="EMBL" id="CP102780">
    <property type="protein sequence ID" value="UVA80438.1"/>
    <property type="molecule type" value="Genomic_DNA"/>
</dbReference>
<name>A0ABY5QKT8_9BURK</name>
<dbReference type="InterPro" id="IPR025319">
    <property type="entry name" value="DUF4224"/>
</dbReference>
<evidence type="ECO:0000313" key="3">
    <source>
        <dbReference type="Proteomes" id="UP001058980"/>
    </source>
</evidence>
<dbReference type="Proteomes" id="UP001058980">
    <property type="component" value="Chromosome"/>
</dbReference>
<sequence length="71" mass="8014">MTTTFLSRDEVCELTGRRQHAAQARALRAMGIEHRVRPDGSIAVLRTHIETEMAPTATRRVAEWQPNWSAA</sequence>
<accession>A0ABY5QKT8</accession>